<dbReference type="PRINTS" id="PR00007">
    <property type="entry name" value="COMPLEMNTC1Q"/>
</dbReference>
<organism evidence="6 7">
    <name type="scientific">Astatotilapia calliptera</name>
    <name type="common">Eastern happy</name>
    <name type="synonym">Chromis callipterus</name>
    <dbReference type="NCBI Taxonomy" id="8154"/>
    <lineage>
        <taxon>Eukaryota</taxon>
        <taxon>Metazoa</taxon>
        <taxon>Chordata</taxon>
        <taxon>Craniata</taxon>
        <taxon>Vertebrata</taxon>
        <taxon>Euteleostomi</taxon>
        <taxon>Actinopterygii</taxon>
        <taxon>Neopterygii</taxon>
        <taxon>Teleostei</taxon>
        <taxon>Neoteleostei</taxon>
        <taxon>Acanthomorphata</taxon>
        <taxon>Ovalentaria</taxon>
        <taxon>Cichlomorphae</taxon>
        <taxon>Cichliformes</taxon>
        <taxon>Cichlidae</taxon>
        <taxon>African cichlids</taxon>
        <taxon>Pseudocrenilabrinae</taxon>
        <taxon>Haplochromini</taxon>
        <taxon>Astatotilapia</taxon>
    </lineage>
</organism>
<reference evidence="6" key="1">
    <citation type="submission" date="2018-05" db="EMBL/GenBank/DDBJ databases">
        <authorList>
            <person name="Datahose"/>
        </authorList>
    </citation>
    <scope>NUCLEOTIDE SEQUENCE</scope>
</reference>
<keyword evidence="2" id="KW-0964">Secreted</keyword>
<dbReference type="GO" id="GO:0005576">
    <property type="term" value="C:extracellular region"/>
    <property type="evidence" value="ECO:0007669"/>
    <property type="project" value="UniProtKB-SubCell"/>
</dbReference>
<dbReference type="SMART" id="SM00110">
    <property type="entry name" value="C1Q"/>
    <property type="match status" value="2"/>
</dbReference>
<dbReference type="GeneTree" id="ENSGT00950000183116"/>
<keyword evidence="4" id="KW-0472">Membrane</keyword>
<evidence type="ECO:0000313" key="6">
    <source>
        <dbReference type="Ensembl" id="ENSACLP00000000291.2"/>
    </source>
</evidence>
<keyword evidence="4" id="KW-1133">Transmembrane helix</keyword>
<dbReference type="SUPFAM" id="SSF49842">
    <property type="entry name" value="TNF-like"/>
    <property type="match status" value="2"/>
</dbReference>
<dbReference type="Gene3D" id="2.60.120.40">
    <property type="match status" value="2"/>
</dbReference>
<dbReference type="InterPro" id="IPR008983">
    <property type="entry name" value="Tumour_necrosis_fac-like_dom"/>
</dbReference>
<dbReference type="Proteomes" id="UP000265100">
    <property type="component" value="Chromosome 18"/>
</dbReference>
<comment type="subcellular location">
    <subcellularLocation>
        <location evidence="1">Secreted</location>
    </subcellularLocation>
</comment>
<feature type="transmembrane region" description="Helical" evidence="4">
    <location>
        <begin position="31"/>
        <end position="50"/>
    </location>
</feature>
<name>A0A3P8N6A8_ASTCA</name>
<dbReference type="InterPro" id="IPR050822">
    <property type="entry name" value="Cerebellin_Synaptic_Org"/>
</dbReference>
<protein>
    <recommendedName>
        <fullName evidence="5">C1q domain-containing protein</fullName>
    </recommendedName>
</protein>
<dbReference type="Ensembl" id="ENSACLT00000000302.2">
    <property type="protein sequence ID" value="ENSACLP00000000291.2"/>
    <property type="gene ID" value="ENSACLG00000000223.2"/>
</dbReference>
<dbReference type="PANTHER" id="PTHR22923">
    <property type="entry name" value="CEREBELLIN-RELATED"/>
    <property type="match status" value="1"/>
</dbReference>
<dbReference type="STRING" id="8154.ENSACLP00000000291"/>
<dbReference type="Pfam" id="PF00386">
    <property type="entry name" value="C1q"/>
    <property type="match status" value="2"/>
</dbReference>
<dbReference type="PROSITE" id="PS50871">
    <property type="entry name" value="C1Q"/>
    <property type="match status" value="2"/>
</dbReference>
<keyword evidence="7" id="KW-1185">Reference proteome</keyword>
<dbReference type="AlphaFoldDB" id="A0A3P8N6A8"/>
<keyword evidence="4" id="KW-0812">Transmembrane</keyword>
<feature type="domain" description="C1q" evidence="5">
    <location>
        <begin position="54"/>
        <end position="192"/>
    </location>
</feature>
<evidence type="ECO:0000256" key="4">
    <source>
        <dbReference type="SAM" id="Phobius"/>
    </source>
</evidence>
<evidence type="ECO:0000256" key="2">
    <source>
        <dbReference type="ARBA" id="ARBA00022525"/>
    </source>
</evidence>
<evidence type="ECO:0000259" key="5">
    <source>
        <dbReference type="PROSITE" id="PS50871"/>
    </source>
</evidence>
<reference evidence="6" key="2">
    <citation type="submission" date="2025-08" db="UniProtKB">
        <authorList>
            <consortium name="Ensembl"/>
        </authorList>
    </citation>
    <scope>IDENTIFICATION</scope>
</reference>
<evidence type="ECO:0000256" key="3">
    <source>
        <dbReference type="ARBA" id="ARBA00022729"/>
    </source>
</evidence>
<dbReference type="InterPro" id="IPR001073">
    <property type="entry name" value="C1q_dom"/>
</dbReference>
<reference evidence="6" key="3">
    <citation type="submission" date="2025-09" db="UniProtKB">
        <authorList>
            <consortium name="Ensembl"/>
        </authorList>
    </citation>
    <scope>IDENTIFICATION</scope>
</reference>
<feature type="domain" description="C1q" evidence="5">
    <location>
        <begin position="196"/>
        <end position="338"/>
    </location>
</feature>
<keyword evidence="3" id="KW-0732">Signal</keyword>
<accession>A0A3P8N6A8</accession>
<proteinExistence type="predicted"/>
<sequence length="349" mass="39206">MLKELEAKLKDTEKQFEKKLANLRSEIQGKIILHSYFINSMFSILIMSYFHATPQGSRVAFGASISNVGNIGPFNTEITLLYRNVYFNSGSFNPATGIFTAPVRGVYYFSFSGHNISSRPMGLRLMKNGEQMVTVYNHAAGNRHETATNGMTLQLAAGDQVYMRLRANTWIYDNNNNHSTFIGHLLFKANKTTRPPPGSQASMFSLLCIILQKIWKTRGMITPTGKPACQPLTTPTDSFITTGIFTAPVRGVYYFSFSGHNISTRPMGLRLMKNGEQMVTVYNHAAGNRYETATNGMTLQLAAGDQVYMRLRPDTWIFDNVNNHSTFIGHLLFPLLRQAYAELLGKLYF</sequence>
<dbReference type="PANTHER" id="PTHR22923:SF102">
    <property type="entry name" value="CEREBELLIN 13-RELATED"/>
    <property type="match status" value="1"/>
</dbReference>
<dbReference type="OMA" id="QTEMEVL"/>
<evidence type="ECO:0000313" key="7">
    <source>
        <dbReference type="Proteomes" id="UP000265100"/>
    </source>
</evidence>
<evidence type="ECO:0000256" key="1">
    <source>
        <dbReference type="ARBA" id="ARBA00004613"/>
    </source>
</evidence>